<dbReference type="Pfam" id="PF00391">
    <property type="entry name" value="PEP-utilizers"/>
    <property type="match status" value="1"/>
</dbReference>
<reference evidence="3 4" key="1">
    <citation type="journal article" date="2013" name="Stand. Genomic Sci.">
        <title>Genomic Encyclopedia of Type Strains, Phase I: The one thousand microbial genomes (KMG-I) project.</title>
        <authorList>
            <person name="Kyrpides N.C."/>
            <person name="Woyke T."/>
            <person name="Eisen J.A."/>
            <person name="Garrity G."/>
            <person name="Lilburn T.G."/>
            <person name="Beck B.J."/>
            <person name="Whitman W.B."/>
            <person name="Hugenholtz P."/>
            <person name="Klenk H.P."/>
        </authorList>
    </citation>
    <scope>NUCLEOTIDE SEQUENCE [LARGE SCALE GENOMIC DNA]</scope>
    <source>
        <strain evidence="3 4">DSM 45044</strain>
    </source>
</reference>
<dbReference type="SUPFAM" id="SSF52009">
    <property type="entry name" value="Phosphohistidine domain"/>
    <property type="match status" value="1"/>
</dbReference>
<dbReference type="PANTHER" id="PTHR43615:SF1">
    <property type="entry name" value="PPDK_N DOMAIN-CONTAINING PROTEIN"/>
    <property type="match status" value="1"/>
</dbReference>
<keyword evidence="4" id="KW-1185">Reference proteome</keyword>
<evidence type="ECO:0000313" key="4">
    <source>
        <dbReference type="Proteomes" id="UP000321617"/>
    </source>
</evidence>
<dbReference type="GO" id="GO:0005524">
    <property type="term" value="F:ATP binding"/>
    <property type="evidence" value="ECO:0007669"/>
    <property type="project" value="InterPro"/>
</dbReference>
<gene>
    <name evidence="3" type="ORF">LX16_1289</name>
</gene>
<dbReference type="GO" id="GO:0016301">
    <property type="term" value="F:kinase activity"/>
    <property type="evidence" value="ECO:0007669"/>
    <property type="project" value="UniProtKB-KW"/>
</dbReference>
<evidence type="ECO:0000259" key="2">
    <source>
        <dbReference type="Pfam" id="PF01326"/>
    </source>
</evidence>
<dbReference type="PANTHER" id="PTHR43615">
    <property type="entry name" value="PHOSPHOENOLPYRUVATE SYNTHASE-RELATED"/>
    <property type="match status" value="1"/>
</dbReference>
<dbReference type="EMBL" id="VLLL01000005">
    <property type="protein sequence ID" value="TWJ15578.1"/>
    <property type="molecule type" value="Genomic_DNA"/>
</dbReference>
<keyword evidence="3" id="KW-0670">Pyruvate</keyword>
<dbReference type="Proteomes" id="UP000321617">
    <property type="component" value="Unassembled WGS sequence"/>
</dbReference>
<sequence length="862" mass="92002">MSSIPLHLPFDSPDATLENAGGKGAALAELARAGLPVPGGFHLTTGAYRRFVTETGAADRIAAVLASTDPADPEATRHAGAAIRPLFGDTAALPADVRSAIAAGLAGLPPRAAVAVRSSATAEDLPDASFAGQMESHLNVRGAEAVEAAVLGCWASLWTDRAIAYRARRSRPGTDDVASAVVIQLMADATASGVAFTADPVTGRRDRTVVNATWGLGESLVGGAVTPDQYVLDGATGAVVSRTIGDKAVETVRTRTGTEERPISDRRRRAVVLDDTALSELHRLTTRVARLHDRPVDVEWTRHDGGFQIVQARPITNLPEPPPAREEWNDSLLGDHLWTSANLGEAIPSVMTPMTWSFVQIFMSEAMSLSHVGPYRLSGNIGGRFYLNLSVSNAVADALGLSGMVRTGSVQAFGRFPGGVTAPPLPLSRWRILRLAMPSMTRFVRGVARYQRNFDAMVAAFPDRCRTTHARIAATDRPGELRGLWDDEIRPLLVDGAKLLAAGSRLKGAAQFRVRAWLSRLVDEADTHALTTGVHTDTDGLASLGPLLGLRQLVDGVIDRETFDRTWGHRCPDEFEVSVPRPAEDPAWVDRALAGMRDAPPVTELLNRQATAREEAMRRFAARHPRKVATLRRRLAAAAVSARGRETGRSEVIRAFWVLRRFVLRAAELTGAGDRVFHLRLSELLALLEGDESVLDRVPAREAAYRHYRALPVYPTFIRGAFDPDSWAADPGRRADLADATGEAVVSDGEITGAAGSPGKAEGVARIVESVDDAGRVAVGEILVTKVTNIGWTPVFPRVAAVVTDVGAALSHAAIVARELGIPAVVGCGDATTRLRDGDRIRVDGDQGTVVVLGEPGAPDPS</sequence>
<evidence type="ECO:0000313" key="3">
    <source>
        <dbReference type="EMBL" id="TWJ15578.1"/>
    </source>
</evidence>
<dbReference type="InterPro" id="IPR008279">
    <property type="entry name" value="PEP-util_enz_mobile_dom"/>
</dbReference>
<accession>A0A562VCK1</accession>
<dbReference type="InterPro" id="IPR002192">
    <property type="entry name" value="PPDK_AMP/ATP-bd"/>
</dbReference>
<dbReference type="InterPro" id="IPR036637">
    <property type="entry name" value="Phosphohistidine_dom_sf"/>
</dbReference>
<dbReference type="Gene3D" id="3.50.30.10">
    <property type="entry name" value="Phosphohistidine domain"/>
    <property type="match status" value="1"/>
</dbReference>
<feature type="domain" description="PEP-utilising enzyme mobile" evidence="1">
    <location>
        <begin position="780"/>
        <end position="848"/>
    </location>
</feature>
<feature type="domain" description="Pyruvate phosphate dikinase AMP/ATP-binding" evidence="2">
    <location>
        <begin position="19"/>
        <end position="322"/>
    </location>
</feature>
<keyword evidence="3" id="KW-0808">Transferase</keyword>
<dbReference type="InterPro" id="IPR013815">
    <property type="entry name" value="ATP_grasp_subdomain_1"/>
</dbReference>
<name>A0A562VCK1_9ACTN</name>
<comment type="caution">
    <text evidence="3">The sequence shown here is derived from an EMBL/GenBank/DDBJ whole genome shotgun (WGS) entry which is preliminary data.</text>
</comment>
<dbReference type="SUPFAM" id="SSF56059">
    <property type="entry name" value="Glutathione synthetase ATP-binding domain-like"/>
    <property type="match status" value="1"/>
</dbReference>
<dbReference type="Pfam" id="PF01326">
    <property type="entry name" value="PPDK_N"/>
    <property type="match status" value="1"/>
</dbReference>
<dbReference type="Gene3D" id="3.30.1490.20">
    <property type="entry name" value="ATP-grasp fold, A domain"/>
    <property type="match status" value="1"/>
</dbReference>
<dbReference type="RefSeq" id="WP_147134487.1">
    <property type="nucleotide sequence ID" value="NZ_BAABIJ010000001.1"/>
</dbReference>
<dbReference type="OrthoDB" id="9765468at2"/>
<keyword evidence="3" id="KW-0418">Kinase</keyword>
<organism evidence="3 4">
    <name type="scientific">Stackebrandtia albiflava</name>
    <dbReference type="NCBI Taxonomy" id="406432"/>
    <lineage>
        <taxon>Bacteria</taxon>
        <taxon>Bacillati</taxon>
        <taxon>Actinomycetota</taxon>
        <taxon>Actinomycetes</taxon>
        <taxon>Glycomycetales</taxon>
        <taxon>Glycomycetaceae</taxon>
        <taxon>Stackebrandtia</taxon>
    </lineage>
</organism>
<evidence type="ECO:0000259" key="1">
    <source>
        <dbReference type="Pfam" id="PF00391"/>
    </source>
</evidence>
<protein>
    <submittedName>
        <fullName evidence="3">Pyruvate,water dikinase</fullName>
    </submittedName>
</protein>
<proteinExistence type="predicted"/>
<dbReference type="AlphaFoldDB" id="A0A562VCK1"/>
<dbReference type="InterPro" id="IPR051549">
    <property type="entry name" value="PEP_Utilizing_Enz"/>
</dbReference>
<dbReference type="Gene3D" id="3.30.470.20">
    <property type="entry name" value="ATP-grasp fold, B domain"/>
    <property type="match status" value="1"/>
</dbReference>